<evidence type="ECO:0000313" key="3">
    <source>
        <dbReference type="Proteomes" id="UP000284403"/>
    </source>
</evidence>
<dbReference type="GeneID" id="40314857"/>
<protein>
    <submittedName>
        <fullName evidence="2">Uncharacterized protein</fullName>
    </submittedName>
</protein>
<evidence type="ECO:0000256" key="1">
    <source>
        <dbReference type="SAM" id="MobiDB-lite"/>
    </source>
</evidence>
<feature type="compositionally biased region" description="Basic and acidic residues" evidence="1">
    <location>
        <begin position="15"/>
        <end position="34"/>
    </location>
</feature>
<evidence type="ECO:0000313" key="2">
    <source>
        <dbReference type="EMBL" id="RNF26385.1"/>
    </source>
</evidence>
<sequence length="127" mass="13959">MAAPGRKNDKYKKKASTEGQREAHLPRDTSETCRGKRQRARGELQNPNKKKARPERKHSGHENSGGLVCLPPSHAEALALDQRQKYKATDRTRAGQMRRAAESVQQEGPATTPLTPPTGHAASHAPH</sequence>
<proteinExistence type="predicted"/>
<reference evidence="2 3" key="1">
    <citation type="journal article" date="2018" name="BMC Genomics">
        <title>Genomic comparison of Trypanosoma conorhini and Trypanosoma rangeli to Trypanosoma cruzi strains of high and low virulence.</title>
        <authorList>
            <person name="Bradwell K.R."/>
            <person name="Koparde V.N."/>
            <person name="Matveyev A.V."/>
            <person name="Serrano M.G."/>
            <person name="Alves J.M."/>
            <person name="Parikh H."/>
            <person name="Huang B."/>
            <person name="Lee V."/>
            <person name="Espinosa-Alvarez O."/>
            <person name="Ortiz P.A."/>
            <person name="Costa-Martins A.G."/>
            <person name="Teixeira M.M."/>
            <person name="Buck G.A."/>
        </authorList>
    </citation>
    <scope>NUCLEOTIDE SEQUENCE [LARGE SCALE GENOMIC DNA]</scope>
    <source>
        <strain evidence="2 3">025E</strain>
    </source>
</reference>
<gene>
    <name evidence="2" type="ORF">Tco025E_01246</name>
</gene>
<feature type="compositionally biased region" description="Basic residues" evidence="1">
    <location>
        <begin position="48"/>
        <end position="59"/>
    </location>
</feature>
<dbReference type="RefSeq" id="XP_029231591.1">
    <property type="nucleotide sequence ID" value="XM_029368184.1"/>
</dbReference>
<keyword evidence="3" id="KW-1185">Reference proteome</keyword>
<name>A0A3R7LDS8_9TRYP</name>
<organism evidence="2 3">
    <name type="scientific">Trypanosoma conorhini</name>
    <dbReference type="NCBI Taxonomy" id="83891"/>
    <lineage>
        <taxon>Eukaryota</taxon>
        <taxon>Discoba</taxon>
        <taxon>Euglenozoa</taxon>
        <taxon>Kinetoplastea</taxon>
        <taxon>Metakinetoplastina</taxon>
        <taxon>Trypanosomatida</taxon>
        <taxon>Trypanosomatidae</taxon>
        <taxon>Trypanosoma</taxon>
    </lineage>
</organism>
<feature type="region of interest" description="Disordered" evidence="1">
    <location>
        <begin position="1"/>
        <end position="127"/>
    </location>
</feature>
<accession>A0A3R7LDS8</accession>
<feature type="compositionally biased region" description="Basic and acidic residues" evidence="1">
    <location>
        <begin position="82"/>
        <end position="93"/>
    </location>
</feature>
<dbReference type="Proteomes" id="UP000284403">
    <property type="component" value="Unassembled WGS sequence"/>
</dbReference>
<comment type="caution">
    <text evidence="2">The sequence shown here is derived from an EMBL/GenBank/DDBJ whole genome shotgun (WGS) entry which is preliminary data.</text>
</comment>
<dbReference type="EMBL" id="MKKU01000044">
    <property type="protein sequence ID" value="RNF26385.1"/>
    <property type="molecule type" value="Genomic_DNA"/>
</dbReference>
<dbReference type="AlphaFoldDB" id="A0A3R7LDS8"/>